<reference evidence="2" key="1">
    <citation type="journal article" date="2003" name="Appl. Environ. Microbiol.">
        <title>The biphenyl- and 4-chlorobiphenyl-catabolic transposon Tn4371, a member of a new family of genomic islands related to IncP and Ti plasmids.</title>
        <authorList>
            <person name="Toussaint A.C."/>
            <person name="Merlin C."/>
            <person name="Monchy S."/>
            <person name="Benotmane M.A."/>
            <person name="Leplae R."/>
            <person name="Mergeay M."/>
            <person name="Springael D."/>
        </authorList>
    </citation>
    <scope>NUCLEOTIDE SEQUENCE</scope>
    <source>
        <strain evidence="2">A5</strain>
    </source>
</reference>
<feature type="region of interest" description="Disordered" evidence="1">
    <location>
        <begin position="1"/>
        <end position="53"/>
    </location>
</feature>
<dbReference type="AlphaFoldDB" id="Q84ER5"/>
<dbReference type="EMBL" id="AJ536756">
    <property type="protein sequence ID" value="CAD61119.1"/>
    <property type="molecule type" value="Genomic_DNA"/>
</dbReference>
<protein>
    <submittedName>
        <fullName evidence="2">Uncharacterized protein</fullName>
    </submittedName>
</protein>
<proteinExistence type="predicted"/>
<accession>Q84ER5</accession>
<name>Q84ER5_9BURK</name>
<evidence type="ECO:0000313" key="2">
    <source>
        <dbReference type="EMBL" id="CAD61119.1"/>
    </source>
</evidence>
<evidence type="ECO:0000256" key="1">
    <source>
        <dbReference type="SAM" id="MobiDB-lite"/>
    </source>
</evidence>
<sequence>MIEARRGRDAAGGSMRQHESATGHLPSGRGRPHDFNEIPVDCYPPSHRHNSNDMDIRALQDDELMAQARDWRQRALRGEKDARGLAHELECEVHRRFPRSEAPHALPPIQLLGAVPQPTQRRWKPW</sequence>
<organism evidence="2">
    <name type="scientific">Cupriavidus oxalaticus</name>
    <dbReference type="NCBI Taxonomy" id="96344"/>
    <lineage>
        <taxon>Bacteria</taxon>
        <taxon>Pseudomonadati</taxon>
        <taxon>Pseudomonadota</taxon>
        <taxon>Betaproteobacteria</taxon>
        <taxon>Burkholderiales</taxon>
        <taxon>Burkholderiaceae</taxon>
        <taxon>Cupriavidus</taxon>
    </lineage>
</organism>